<dbReference type="CDD" id="cd23767">
    <property type="entry name" value="IQCD"/>
    <property type="match status" value="1"/>
</dbReference>
<protein>
    <recommendedName>
        <fullName evidence="5">RING-type domain-containing protein</fullName>
    </recommendedName>
</protein>
<dbReference type="Pfam" id="PF00612">
    <property type="entry name" value="IQ"/>
    <property type="match status" value="1"/>
</dbReference>
<dbReference type="InterPro" id="IPR042862">
    <property type="entry name" value="RNF32"/>
</dbReference>
<dbReference type="CDD" id="cd16678">
    <property type="entry name" value="RING-H2_RNF32_rpt2"/>
    <property type="match status" value="1"/>
</dbReference>
<feature type="domain" description="RING-type" evidence="5">
    <location>
        <begin position="129"/>
        <end position="171"/>
    </location>
</feature>
<keyword evidence="8" id="KW-1185">Reference proteome</keyword>
<dbReference type="EMBL" id="KB304715">
    <property type="protein sequence ID" value="ELU01747.1"/>
    <property type="molecule type" value="Genomic_DNA"/>
</dbReference>
<dbReference type="EnsemblMetazoa" id="CapteT222016">
    <property type="protein sequence ID" value="CapteP222016"/>
    <property type="gene ID" value="CapteG222016"/>
</dbReference>
<dbReference type="PROSITE" id="PS50096">
    <property type="entry name" value="IQ"/>
    <property type="match status" value="1"/>
</dbReference>
<feature type="domain" description="RING-type" evidence="5">
    <location>
        <begin position="294"/>
        <end position="374"/>
    </location>
</feature>
<sequence length="382" mass="44178">MYPSKSFHKKTKPISDRNVALTAAALQDHLVRNLALSDPLNSRRKLTSKRPTIKKEIKAVVDTGRERNRTPNTNGKEIEVEKILDDRPPSLSLAQKLGLVQAPPSLLTEDEWSKVKEASKQRDDSVLPCVICKEDFGLQDQVILSCSHVFHRSCLEAFERFTGKKTCPMCRKEQYQKRLIHEGSRSYKQKCATRIQAWWRGHVVRVWYLKLRETTPPSDPKLRQKFYEERLHTITDRMIRSFDNDISSFIDQLEQSVEASRDVFKQLDAKLMILTEDEWLAIQAKAVERCETDCPICLNQLQSLSLIEENALSNDSNITRKLQNKLRRPHGARKTGVRKETLLLSCSHVFHATCLEAFEDFSEGEKRFVCPVCRSHYQKKIL</sequence>
<evidence type="ECO:0000256" key="2">
    <source>
        <dbReference type="ARBA" id="ARBA00022771"/>
    </source>
</evidence>
<dbReference type="Gene3D" id="1.20.5.190">
    <property type="match status" value="1"/>
</dbReference>
<organism evidence="6">
    <name type="scientific">Capitella teleta</name>
    <name type="common">Polychaete worm</name>
    <dbReference type="NCBI Taxonomy" id="283909"/>
    <lineage>
        <taxon>Eukaryota</taxon>
        <taxon>Metazoa</taxon>
        <taxon>Spiralia</taxon>
        <taxon>Lophotrochozoa</taxon>
        <taxon>Annelida</taxon>
        <taxon>Polychaeta</taxon>
        <taxon>Sedentaria</taxon>
        <taxon>Scolecida</taxon>
        <taxon>Capitellidae</taxon>
        <taxon>Capitella</taxon>
    </lineage>
</organism>
<dbReference type="OrthoDB" id="8062037at2759"/>
<evidence type="ECO:0000313" key="8">
    <source>
        <dbReference type="Proteomes" id="UP000014760"/>
    </source>
</evidence>
<gene>
    <name evidence="6" type="ORF">CAPTEDRAFT_222016</name>
</gene>
<evidence type="ECO:0000256" key="4">
    <source>
        <dbReference type="PROSITE-ProRule" id="PRU00175"/>
    </source>
</evidence>
<evidence type="ECO:0000313" key="6">
    <source>
        <dbReference type="EMBL" id="ELU01747.1"/>
    </source>
</evidence>
<dbReference type="CDD" id="cd16677">
    <property type="entry name" value="RING-H2_RNF32_rpt1"/>
    <property type="match status" value="1"/>
</dbReference>
<reference evidence="7" key="3">
    <citation type="submission" date="2015-06" db="UniProtKB">
        <authorList>
            <consortium name="EnsemblMetazoa"/>
        </authorList>
    </citation>
    <scope>IDENTIFICATION</scope>
</reference>
<reference evidence="6 8" key="2">
    <citation type="journal article" date="2013" name="Nature">
        <title>Insights into bilaterian evolution from three spiralian genomes.</title>
        <authorList>
            <person name="Simakov O."/>
            <person name="Marletaz F."/>
            <person name="Cho S.J."/>
            <person name="Edsinger-Gonzales E."/>
            <person name="Havlak P."/>
            <person name="Hellsten U."/>
            <person name="Kuo D.H."/>
            <person name="Larsson T."/>
            <person name="Lv J."/>
            <person name="Arendt D."/>
            <person name="Savage R."/>
            <person name="Osoegawa K."/>
            <person name="de Jong P."/>
            <person name="Grimwood J."/>
            <person name="Chapman J.A."/>
            <person name="Shapiro H."/>
            <person name="Aerts A."/>
            <person name="Otillar R.P."/>
            <person name="Terry A.Y."/>
            <person name="Boore J.L."/>
            <person name="Grigoriev I.V."/>
            <person name="Lindberg D.R."/>
            <person name="Seaver E.C."/>
            <person name="Weisblat D.A."/>
            <person name="Putnam N.H."/>
            <person name="Rokhsar D.S."/>
        </authorList>
    </citation>
    <scope>NUCLEOTIDE SEQUENCE</scope>
    <source>
        <strain evidence="6 8">I ESC-2004</strain>
    </source>
</reference>
<dbReference type="PANTHER" id="PTHR14991">
    <property type="entry name" value="RING FINGER PROTEIN 32"/>
    <property type="match status" value="1"/>
</dbReference>
<dbReference type="OMA" id="PQENDWD"/>
<evidence type="ECO:0000256" key="1">
    <source>
        <dbReference type="ARBA" id="ARBA00022723"/>
    </source>
</evidence>
<proteinExistence type="predicted"/>
<name>R7UEP1_CAPTE</name>
<keyword evidence="3" id="KW-0862">Zinc</keyword>
<dbReference type="STRING" id="283909.R7UEP1"/>
<dbReference type="InterPro" id="IPR027370">
    <property type="entry name" value="Znf-RING_euk"/>
</dbReference>
<dbReference type="AlphaFoldDB" id="R7UEP1"/>
<dbReference type="Gene3D" id="3.30.40.10">
    <property type="entry name" value="Zinc/RING finger domain, C3HC4 (zinc finger)"/>
    <property type="match status" value="2"/>
</dbReference>
<accession>R7UEP1</accession>
<dbReference type="Pfam" id="PF13445">
    <property type="entry name" value="zf-RING_UBOX"/>
    <property type="match status" value="1"/>
</dbReference>
<keyword evidence="1" id="KW-0479">Metal-binding</keyword>
<dbReference type="PANTHER" id="PTHR14991:SF0">
    <property type="entry name" value="RING FINGER PROTEIN 32"/>
    <property type="match status" value="1"/>
</dbReference>
<keyword evidence="2 4" id="KW-0863">Zinc-finger</keyword>
<dbReference type="Pfam" id="PF13639">
    <property type="entry name" value="zf-RING_2"/>
    <property type="match status" value="1"/>
</dbReference>
<dbReference type="InterPro" id="IPR013083">
    <property type="entry name" value="Znf_RING/FYVE/PHD"/>
</dbReference>
<dbReference type="EMBL" id="AMQN01009141">
    <property type="status" value="NOT_ANNOTATED_CDS"/>
    <property type="molecule type" value="Genomic_DNA"/>
</dbReference>
<dbReference type="SMART" id="SM00184">
    <property type="entry name" value="RING"/>
    <property type="match status" value="2"/>
</dbReference>
<dbReference type="GO" id="GO:0008270">
    <property type="term" value="F:zinc ion binding"/>
    <property type="evidence" value="ECO:0007669"/>
    <property type="project" value="UniProtKB-KW"/>
</dbReference>
<dbReference type="Proteomes" id="UP000014760">
    <property type="component" value="Unassembled WGS sequence"/>
</dbReference>
<evidence type="ECO:0000313" key="7">
    <source>
        <dbReference type="EnsemblMetazoa" id="CapteP222016"/>
    </source>
</evidence>
<evidence type="ECO:0000259" key="5">
    <source>
        <dbReference type="PROSITE" id="PS50089"/>
    </source>
</evidence>
<reference evidence="8" key="1">
    <citation type="submission" date="2012-12" db="EMBL/GenBank/DDBJ databases">
        <authorList>
            <person name="Hellsten U."/>
            <person name="Grimwood J."/>
            <person name="Chapman J.A."/>
            <person name="Shapiro H."/>
            <person name="Aerts A."/>
            <person name="Otillar R.P."/>
            <person name="Terry A.Y."/>
            <person name="Boore J.L."/>
            <person name="Simakov O."/>
            <person name="Marletaz F."/>
            <person name="Cho S.-J."/>
            <person name="Edsinger-Gonzales E."/>
            <person name="Havlak P."/>
            <person name="Kuo D.-H."/>
            <person name="Larsson T."/>
            <person name="Lv J."/>
            <person name="Arendt D."/>
            <person name="Savage R."/>
            <person name="Osoegawa K."/>
            <person name="de Jong P."/>
            <person name="Lindberg D.R."/>
            <person name="Seaver E.C."/>
            <person name="Weisblat D.A."/>
            <person name="Putnam N.H."/>
            <person name="Grigoriev I.V."/>
            <person name="Rokhsar D.S."/>
        </authorList>
    </citation>
    <scope>NUCLEOTIDE SEQUENCE</scope>
    <source>
        <strain evidence="8">I ESC-2004</strain>
    </source>
</reference>
<dbReference type="PROSITE" id="PS50089">
    <property type="entry name" value="ZF_RING_2"/>
    <property type="match status" value="2"/>
</dbReference>
<dbReference type="InterPro" id="IPR000048">
    <property type="entry name" value="IQ_motif_EF-hand-BS"/>
</dbReference>
<dbReference type="InterPro" id="IPR001841">
    <property type="entry name" value="Znf_RING"/>
</dbReference>
<dbReference type="HOGENOM" id="CLU_064517_0_0_1"/>
<evidence type="ECO:0000256" key="3">
    <source>
        <dbReference type="ARBA" id="ARBA00022833"/>
    </source>
</evidence>
<dbReference type="SUPFAM" id="SSF57850">
    <property type="entry name" value="RING/U-box"/>
    <property type="match status" value="2"/>
</dbReference>